<evidence type="ECO:0000313" key="1">
    <source>
        <dbReference type="EMBL" id="AUZ94850.1"/>
    </source>
</evidence>
<keyword evidence="2" id="KW-1185">Reference proteome</keyword>
<reference evidence="1 2" key="1">
    <citation type="submission" date="2017-06" db="EMBL/GenBank/DDBJ databases">
        <authorList>
            <person name="Kim H.J."/>
            <person name="Triplett B.A."/>
        </authorList>
    </citation>
    <scope>NUCLEOTIDE SEQUENCE [LARGE SCALE GENOMIC DNA]</scope>
</reference>
<accession>A0A2L0UZC3</accession>
<evidence type="ECO:0000313" key="2">
    <source>
        <dbReference type="Proteomes" id="UP000223025"/>
    </source>
</evidence>
<proteinExistence type="predicted"/>
<protein>
    <submittedName>
        <fullName evidence="1">Uncharacterized protein</fullName>
    </submittedName>
</protein>
<sequence>MSKYVKKKHGLTIGSDNIFFVAGDGEMRDGYRSIVTAERYYFDQINTVNVFIETPANQIIWTNIGDERTYEELDGESRKPYVISNHCKRWLETNIGEYQIEWDTYSRCAGCDRTLFFKRRTDALKFIKHINDMLEGMRFGL</sequence>
<dbReference type="Proteomes" id="UP000223025">
    <property type="component" value="Segment"/>
</dbReference>
<dbReference type="KEGG" id="vg:40088041"/>
<dbReference type="GeneID" id="40088041"/>
<name>A0A2L0UZC3_9CAUD</name>
<dbReference type="EMBL" id="MF403008">
    <property type="protein sequence ID" value="AUZ94850.1"/>
    <property type="molecule type" value="Genomic_DNA"/>
</dbReference>
<organism evidence="1 2">
    <name type="scientific">Agrobacterium phage Atu_ph07</name>
    <dbReference type="NCBI Taxonomy" id="2024264"/>
    <lineage>
        <taxon>Viruses</taxon>
        <taxon>Duplodnaviria</taxon>
        <taxon>Heunggongvirae</taxon>
        <taxon>Uroviricota</taxon>
        <taxon>Caudoviricetes</taxon>
        <taxon>Polybotosvirus</taxon>
        <taxon>Polybotosvirus Atuph07</taxon>
    </lineage>
</organism>
<dbReference type="RefSeq" id="YP_009611703.1">
    <property type="nucleotide sequence ID" value="NC_042013.1"/>
</dbReference>